<evidence type="ECO:0000259" key="4">
    <source>
        <dbReference type="PROSITE" id="PS51063"/>
    </source>
</evidence>
<dbReference type="Gene3D" id="1.10.10.10">
    <property type="entry name" value="Winged helix-like DNA-binding domain superfamily/Winged helix DNA-binding domain"/>
    <property type="match status" value="1"/>
</dbReference>
<dbReference type="SUPFAM" id="SSF51206">
    <property type="entry name" value="cAMP-binding domain-like"/>
    <property type="match status" value="1"/>
</dbReference>
<accession>A0A1J5PUX4</accession>
<evidence type="ECO:0000256" key="3">
    <source>
        <dbReference type="ARBA" id="ARBA00023163"/>
    </source>
</evidence>
<reference evidence="5" key="1">
    <citation type="submission" date="2016-10" db="EMBL/GenBank/DDBJ databases">
        <title>Sequence of Gallionella enrichment culture.</title>
        <authorList>
            <person name="Poehlein A."/>
            <person name="Muehling M."/>
            <person name="Daniel R."/>
        </authorList>
    </citation>
    <scope>NUCLEOTIDE SEQUENCE</scope>
</reference>
<dbReference type="SUPFAM" id="SSF46785">
    <property type="entry name" value="Winged helix' DNA-binding domain"/>
    <property type="match status" value="1"/>
</dbReference>
<dbReference type="InterPro" id="IPR000595">
    <property type="entry name" value="cNMP-bd_dom"/>
</dbReference>
<protein>
    <submittedName>
        <fullName evidence="5">Transcriptional activator protein Anr</fullName>
    </submittedName>
</protein>
<dbReference type="AlphaFoldDB" id="A0A1J5PUX4"/>
<name>A0A1J5PUX4_9ZZZZ</name>
<evidence type="ECO:0000313" key="5">
    <source>
        <dbReference type="EMBL" id="OIQ74664.1"/>
    </source>
</evidence>
<dbReference type="CDD" id="cd00038">
    <property type="entry name" value="CAP_ED"/>
    <property type="match status" value="1"/>
</dbReference>
<evidence type="ECO:0000256" key="1">
    <source>
        <dbReference type="ARBA" id="ARBA00023015"/>
    </source>
</evidence>
<dbReference type="PANTHER" id="PTHR24567">
    <property type="entry name" value="CRP FAMILY TRANSCRIPTIONAL REGULATORY PROTEIN"/>
    <property type="match status" value="1"/>
</dbReference>
<keyword evidence="3" id="KW-0804">Transcription</keyword>
<dbReference type="InterPro" id="IPR012318">
    <property type="entry name" value="HTH_CRP"/>
</dbReference>
<organism evidence="5">
    <name type="scientific">mine drainage metagenome</name>
    <dbReference type="NCBI Taxonomy" id="410659"/>
    <lineage>
        <taxon>unclassified sequences</taxon>
        <taxon>metagenomes</taxon>
        <taxon>ecological metagenomes</taxon>
    </lineage>
</organism>
<dbReference type="SMART" id="SM00100">
    <property type="entry name" value="cNMP"/>
    <property type="match status" value="1"/>
</dbReference>
<dbReference type="GO" id="GO:0003700">
    <property type="term" value="F:DNA-binding transcription factor activity"/>
    <property type="evidence" value="ECO:0007669"/>
    <property type="project" value="InterPro"/>
</dbReference>
<dbReference type="InterPro" id="IPR050397">
    <property type="entry name" value="Env_Response_Regulators"/>
</dbReference>
<dbReference type="FunFam" id="1.10.10.10:FF:000028">
    <property type="entry name" value="Fumarate/nitrate reduction transcriptional regulator Fnr"/>
    <property type="match status" value="1"/>
</dbReference>
<dbReference type="InterPro" id="IPR036388">
    <property type="entry name" value="WH-like_DNA-bd_sf"/>
</dbReference>
<dbReference type="EMBL" id="MLJW01002426">
    <property type="protein sequence ID" value="OIQ74664.1"/>
    <property type="molecule type" value="Genomic_DNA"/>
</dbReference>
<dbReference type="PANTHER" id="PTHR24567:SF75">
    <property type="entry name" value="FUMARATE AND NITRATE REDUCTION REGULATORY PROTEIN"/>
    <property type="match status" value="1"/>
</dbReference>
<dbReference type="Pfam" id="PF00027">
    <property type="entry name" value="cNMP_binding"/>
    <property type="match status" value="1"/>
</dbReference>
<dbReference type="InterPro" id="IPR036390">
    <property type="entry name" value="WH_DNA-bd_sf"/>
</dbReference>
<comment type="caution">
    <text evidence="5">The sequence shown here is derived from an EMBL/GenBank/DDBJ whole genome shotgun (WGS) entry which is preliminary data.</text>
</comment>
<dbReference type="CDD" id="cd00092">
    <property type="entry name" value="HTH_CRP"/>
    <property type="match status" value="1"/>
</dbReference>
<keyword evidence="1" id="KW-0805">Transcription regulation</keyword>
<dbReference type="Pfam" id="PF13545">
    <property type="entry name" value="HTH_Crp_2"/>
    <property type="match status" value="1"/>
</dbReference>
<dbReference type="InterPro" id="IPR014710">
    <property type="entry name" value="RmlC-like_jellyroll"/>
</dbReference>
<dbReference type="InterPro" id="IPR018490">
    <property type="entry name" value="cNMP-bd_dom_sf"/>
</dbReference>
<dbReference type="GO" id="GO:0005829">
    <property type="term" value="C:cytosol"/>
    <property type="evidence" value="ECO:0007669"/>
    <property type="project" value="TreeGrafter"/>
</dbReference>
<sequence length="255" mass="28325">MKRYPIVQPFWHLHSHPCDGSFPSDLSPALQSRVMEHAAAMIELRKGETLAHSGAPFHHLYLVAKGAFKSVQLGEDGRSQIVCFHWAHEFMGLGGFARHVQTTDLVALTTPSVVCEFPVNGQDAPTQVHPALLGHLLGYVSESLAQAEHDQFMLGSLSATQKIACFFLRTQDKLLRAGLNPDVFELPMTREEIGSYLGLTMETVSRLLSHLRAQGVAEVDKKQVRILRDDVLRAWRDEGVEGFPEQRARPALNVA</sequence>
<dbReference type="PROSITE" id="PS00042">
    <property type="entry name" value="HTH_CRP_1"/>
    <property type="match status" value="1"/>
</dbReference>
<evidence type="ECO:0000256" key="2">
    <source>
        <dbReference type="ARBA" id="ARBA00023125"/>
    </source>
</evidence>
<dbReference type="PRINTS" id="PR00034">
    <property type="entry name" value="HTHCRP"/>
</dbReference>
<dbReference type="InterPro" id="IPR018335">
    <property type="entry name" value="Tscrpt_reg_HTH_Crp-type_CS"/>
</dbReference>
<dbReference type="PROSITE" id="PS51063">
    <property type="entry name" value="HTH_CRP_2"/>
    <property type="match status" value="1"/>
</dbReference>
<dbReference type="SMART" id="SM00419">
    <property type="entry name" value="HTH_CRP"/>
    <property type="match status" value="1"/>
</dbReference>
<keyword evidence="2" id="KW-0238">DNA-binding</keyword>
<dbReference type="Gene3D" id="2.60.120.10">
    <property type="entry name" value="Jelly Rolls"/>
    <property type="match status" value="1"/>
</dbReference>
<proteinExistence type="predicted"/>
<dbReference type="GO" id="GO:0003677">
    <property type="term" value="F:DNA binding"/>
    <property type="evidence" value="ECO:0007669"/>
    <property type="project" value="UniProtKB-KW"/>
</dbReference>
<feature type="domain" description="HTH crp-type" evidence="4">
    <location>
        <begin position="157"/>
        <end position="230"/>
    </location>
</feature>
<gene>
    <name evidence="5" type="primary">anr_11</name>
    <name evidence="5" type="ORF">GALL_436810</name>
</gene>